<feature type="repeat" description="Cell wall-binding" evidence="7">
    <location>
        <begin position="165"/>
        <end position="184"/>
    </location>
</feature>
<dbReference type="PROSITE" id="PS51170">
    <property type="entry name" value="CW"/>
    <property type="match status" value="4"/>
</dbReference>
<feature type="repeat" description="Cell wall-binding" evidence="7">
    <location>
        <begin position="123"/>
        <end position="142"/>
    </location>
</feature>
<dbReference type="PANTHER" id="PTHR30582">
    <property type="entry name" value="L,D-TRANSPEPTIDASE"/>
    <property type="match status" value="1"/>
</dbReference>
<evidence type="ECO:0000256" key="4">
    <source>
        <dbReference type="ARBA" id="ARBA00022960"/>
    </source>
</evidence>
<evidence type="ECO:0000256" key="5">
    <source>
        <dbReference type="ARBA" id="ARBA00022984"/>
    </source>
</evidence>
<evidence type="ECO:0000256" key="3">
    <source>
        <dbReference type="ARBA" id="ARBA00022737"/>
    </source>
</evidence>
<dbReference type="InterPro" id="IPR050979">
    <property type="entry name" value="LD-transpeptidase"/>
</dbReference>
<dbReference type="InterPro" id="IPR018337">
    <property type="entry name" value="Cell_wall/Cho-bd_repeat"/>
</dbReference>
<evidence type="ECO:0000256" key="2">
    <source>
        <dbReference type="ARBA" id="ARBA00022679"/>
    </source>
</evidence>
<dbReference type="Proteomes" id="UP000886889">
    <property type="component" value="Unassembled WGS sequence"/>
</dbReference>
<dbReference type="CDD" id="cd16913">
    <property type="entry name" value="YkuD_like"/>
    <property type="match status" value="1"/>
</dbReference>
<evidence type="ECO:0000256" key="1">
    <source>
        <dbReference type="ARBA" id="ARBA00004752"/>
    </source>
</evidence>
<feature type="chain" id="PRO_5039237954" evidence="9">
    <location>
        <begin position="25"/>
        <end position="477"/>
    </location>
</feature>
<dbReference type="GO" id="GO:0071555">
    <property type="term" value="P:cell wall organization"/>
    <property type="evidence" value="ECO:0007669"/>
    <property type="project" value="UniProtKB-UniRule"/>
</dbReference>
<organism evidence="11 12">
    <name type="scientific">Candidatus Merdiplasma excrementigallinarum</name>
    <dbReference type="NCBI Taxonomy" id="2840864"/>
    <lineage>
        <taxon>Bacteria</taxon>
        <taxon>Bacillati</taxon>
        <taxon>Bacillota</taxon>
        <taxon>Clostridia</taxon>
        <taxon>Lachnospirales</taxon>
        <taxon>Lachnospiraceae</taxon>
        <taxon>Lachnospiraceae incertae sedis</taxon>
        <taxon>Candidatus Merdiplasma</taxon>
    </lineage>
</organism>
<comment type="caution">
    <text evidence="11">The sequence shown here is derived from an EMBL/GenBank/DDBJ whole genome shotgun (WGS) entry which is preliminary data.</text>
</comment>
<dbReference type="Gene3D" id="2.40.440.10">
    <property type="entry name" value="L,D-transpeptidase catalytic domain-like"/>
    <property type="match status" value="1"/>
</dbReference>
<dbReference type="Gene3D" id="2.10.270.10">
    <property type="entry name" value="Cholin Binding"/>
    <property type="match status" value="3"/>
</dbReference>
<feature type="active site" description="Proton donor/acceptor" evidence="8">
    <location>
        <position position="394"/>
    </location>
</feature>
<dbReference type="PANTHER" id="PTHR30582:SF2">
    <property type="entry name" value="L,D-TRANSPEPTIDASE YCIB-RELATED"/>
    <property type="match status" value="1"/>
</dbReference>
<dbReference type="Gene3D" id="2.10.270.20">
    <property type="match status" value="1"/>
</dbReference>
<dbReference type="Pfam" id="PF19127">
    <property type="entry name" value="Choline_bind_3"/>
    <property type="match status" value="3"/>
</dbReference>
<dbReference type="GO" id="GO:0071972">
    <property type="term" value="F:peptidoglycan L,D-transpeptidase activity"/>
    <property type="evidence" value="ECO:0007669"/>
    <property type="project" value="TreeGrafter"/>
</dbReference>
<evidence type="ECO:0000256" key="6">
    <source>
        <dbReference type="ARBA" id="ARBA00023316"/>
    </source>
</evidence>
<feature type="domain" description="L,D-TPase catalytic" evidence="10">
    <location>
        <begin position="319"/>
        <end position="447"/>
    </location>
</feature>
<dbReference type="AlphaFoldDB" id="A0A9D1NYH2"/>
<evidence type="ECO:0000259" key="10">
    <source>
        <dbReference type="PROSITE" id="PS52029"/>
    </source>
</evidence>
<dbReference type="PROSITE" id="PS52029">
    <property type="entry name" value="LD_TPASE"/>
    <property type="match status" value="1"/>
</dbReference>
<feature type="active site" description="Nucleophile" evidence="8">
    <location>
        <position position="423"/>
    </location>
</feature>
<dbReference type="EMBL" id="DVOS01000039">
    <property type="protein sequence ID" value="HIV23144.1"/>
    <property type="molecule type" value="Genomic_DNA"/>
</dbReference>
<dbReference type="InterPro" id="IPR005490">
    <property type="entry name" value="LD_TPept_cat_dom"/>
</dbReference>
<evidence type="ECO:0000313" key="11">
    <source>
        <dbReference type="EMBL" id="HIV23144.1"/>
    </source>
</evidence>
<keyword evidence="9" id="KW-0732">Signal</keyword>
<feature type="repeat" description="Cell wall-binding" evidence="7">
    <location>
        <begin position="251"/>
        <end position="270"/>
    </location>
</feature>
<name>A0A9D1NYH2_9FIRM</name>
<evidence type="ECO:0000256" key="8">
    <source>
        <dbReference type="PROSITE-ProRule" id="PRU01373"/>
    </source>
</evidence>
<keyword evidence="4 8" id="KW-0133">Cell shape</keyword>
<reference evidence="11" key="2">
    <citation type="journal article" date="2021" name="PeerJ">
        <title>Extensive microbial diversity within the chicken gut microbiome revealed by metagenomics and culture.</title>
        <authorList>
            <person name="Gilroy R."/>
            <person name="Ravi A."/>
            <person name="Getino M."/>
            <person name="Pursley I."/>
            <person name="Horton D.L."/>
            <person name="Alikhan N.F."/>
            <person name="Baker D."/>
            <person name="Gharbi K."/>
            <person name="Hall N."/>
            <person name="Watson M."/>
            <person name="Adriaenssens E.M."/>
            <person name="Foster-Nyarko E."/>
            <person name="Jarju S."/>
            <person name="Secka A."/>
            <person name="Antonio M."/>
            <person name="Oren A."/>
            <person name="Chaudhuri R.R."/>
            <person name="La Ragione R."/>
            <person name="Hildebrand F."/>
            <person name="Pallen M.J."/>
        </authorList>
    </citation>
    <scope>NUCLEOTIDE SEQUENCE</scope>
    <source>
        <strain evidence="11">ChiBcec6-7307</strain>
    </source>
</reference>
<reference evidence="11" key="1">
    <citation type="submission" date="2020-10" db="EMBL/GenBank/DDBJ databases">
        <authorList>
            <person name="Gilroy R."/>
        </authorList>
    </citation>
    <scope>NUCLEOTIDE SEQUENCE</scope>
    <source>
        <strain evidence="11">ChiBcec6-7307</strain>
    </source>
</reference>
<dbReference type="GO" id="GO:0018104">
    <property type="term" value="P:peptidoglycan-protein cross-linking"/>
    <property type="evidence" value="ECO:0007669"/>
    <property type="project" value="TreeGrafter"/>
</dbReference>
<comment type="pathway">
    <text evidence="1 8">Cell wall biogenesis; peptidoglycan biosynthesis.</text>
</comment>
<proteinExistence type="predicted"/>
<evidence type="ECO:0000313" key="12">
    <source>
        <dbReference type="Proteomes" id="UP000886889"/>
    </source>
</evidence>
<keyword evidence="6 8" id="KW-0961">Cell wall biogenesis/degradation</keyword>
<accession>A0A9D1NYH2</accession>
<dbReference type="GO" id="GO:0016740">
    <property type="term" value="F:transferase activity"/>
    <property type="evidence" value="ECO:0007669"/>
    <property type="project" value="UniProtKB-KW"/>
</dbReference>
<sequence>MRRFLRTVILMLCMAAVLAFTAAAAEKKDSQSAVTAKKVSGKTYLYYKDTGKKVKGLTGLQELPKGSKNYYYFQNNKGRIYASGWFNKGKNYYYASKNGKLKSGWQTIGKKRYFFNRKTLVRSTGWKNVNGKYYYFNSKGAQVTKWLKWKKYTFYLDPANGHARTTGWKTIDKKTYYFNSKGRMQTGWFTVNGKKYYANKSGVRKTGLVTINGKKYYLDKKDNGAMKTGWVTVKGKKYYMSKSGSKKGQAVTGWMTSGKSRYYFNSSGVMQKGWLTLGNKKYYLNPSNGKMVTGKKTISGKTYDFGKKGYLTTTPTGAWSIKVNQGTNVVTVYRGSTPVKAMLCSVGLNGATPNGTRYITDKLRWHELMGPSWGQYCEHLSTSPNSVWSSYLFHSVPYNRYRDPRSMSASAYNMLGQAASHGCIRLNVESAKYIYDNVPIGTKVTIFRGTSANDPLGKPSLKKIPSWQTWDPTDPNI</sequence>
<dbReference type="SUPFAM" id="SSF141523">
    <property type="entry name" value="L,D-transpeptidase catalytic domain-like"/>
    <property type="match status" value="1"/>
</dbReference>
<feature type="repeat" description="Cell wall-binding" evidence="7">
    <location>
        <begin position="185"/>
        <end position="204"/>
    </location>
</feature>
<dbReference type="SUPFAM" id="SSF69360">
    <property type="entry name" value="Cell wall binding repeat"/>
    <property type="match status" value="2"/>
</dbReference>
<dbReference type="GO" id="GO:0008360">
    <property type="term" value="P:regulation of cell shape"/>
    <property type="evidence" value="ECO:0007669"/>
    <property type="project" value="UniProtKB-UniRule"/>
</dbReference>
<dbReference type="GO" id="GO:0005576">
    <property type="term" value="C:extracellular region"/>
    <property type="evidence" value="ECO:0007669"/>
    <property type="project" value="TreeGrafter"/>
</dbReference>
<dbReference type="Pfam" id="PF03734">
    <property type="entry name" value="YkuD"/>
    <property type="match status" value="1"/>
</dbReference>
<dbReference type="Pfam" id="PF01473">
    <property type="entry name" value="Choline_bind_1"/>
    <property type="match status" value="3"/>
</dbReference>
<protein>
    <submittedName>
        <fullName evidence="11">L,D-transpeptidase family protein</fullName>
    </submittedName>
</protein>
<keyword evidence="2" id="KW-0808">Transferase</keyword>
<feature type="signal peptide" evidence="9">
    <location>
        <begin position="1"/>
        <end position="24"/>
    </location>
</feature>
<evidence type="ECO:0000256" key="7">
    <source>
        <dbReference type="PROSITE-ProRule" id="PRU00591"/>
    </source>
</evidence>
<dbReference type="InterPro" id="IPR038063">
    <property type="entry name" value="Transpep_catalytic_dom"/>
</dbReference>
<keyword evidence="5 8" id="KW-0573">Peptidoglycan synthesis</keyword>
<evidence type="ECO:0000256" key="9">
    <source>
        <dbReference type="SAM" id="SignalP"/>
    </source>
</evidence>
<keyword evidence="3" id="KW-0677">Repeat</keyword>
<gene>
    <name evidence="11" type="ORF">IAC80_04305</name>
</gene>